<feature type="domain" description="Adenylyl/Guanylyl and SMODS C-terminal sensor" evidence="2">
    <location>
        <begin position="299"/>
        <end position="425"/>
    </location>
</feature>
<organism evidence="3 4">
    <name type="scientific">Gardnerella vaginalis</name>
    <dbReference type="NCBI Taxonomy" id="2702"/>
    <lineage>
        <taxon>Bacteria</taxon>
        <taxon>Bacillati</taxon>
        <taxon>Actinomycetota</taxon>
        <taxon>Actinomycetes</taxon>
        <taxon>Bifidobacteriales</taxon>
        <taxon>Bifidobacteriaceae</taxon>
        <taxon>Gardnerella</taxon>
    </lineage>
</organism>
<dbReference type="RefSeq" id="WP_075523755.1">
    <property type="nucleotide sequence ID" value="NZ_KQ961869.1"/>
</dbReference>
<dbReference type="GO" id="GO:0016779">
    <property type="term" value="F:nucleotidyltransferase activity"/>
    <property type="evidence" value="ECO:0007669"/>
    <property type="project" value="InterPro"/>
</dbReference>
<evidence type="ECO:0000313" key="3">
    <source>
        <dbReference type="EMBL" id="KXI16649.1"/>
    </source>
</evidence>
<dbReference type="InterPro" id="IPR006116">
    <property type="entry name" value="NT_2-5OAS_ClassI-CCAase"/>
</dbReference>
<proteinExistence type="predicted"/>
<dbReference type="AlphaFoldDB" id="A0A135Z4W5"/>
<accession>A0A135Z4W5</accession>
<dbReference type="Pfam" id="PF18134">
    <property type="entry name" value="AGS_C"/>
    <property type="match status" value="1"/>
</dbReference>
<dbReference type="CDD" id="cd05400">
    <property type="entry name" value="NT_2-5OAS_ClassI-CCAase"/>
    <property type="match status" value="1"/>
</dbReference>
<sequence>MSALDVFDKIFDNLQISNKEKIINRRDEITKALNKEFRDSESESDNRLMVGSWGRHTAIDGVSDLDLLYILPSSLWDDYHTVDGTKKVLSKVKQAIATRYSQTDLRVDRLVVVVNFKNYKFEVQPVFEQDDGSFLYPDTYSDSWKTTKPRDEIKAISNLDETSMGNARKICKLARAWKNKHDVLMGGLLIDTLAWRFLSDNNEYFNDTNHPYYMIRDFFKYLTNLPKQESWDALGSNQKVKVKKDFQEKAAEAYKLCCVAIDENNEDTSYKKWREVFGRFVPLSDYEQAAKDLFTSYDDTEQFIENFYPIDLQCELNLECKVTQDGFRPANLRDMIMNRIWLKPNKKLEFYITNTDLPTPYSLKWKVCNCGEEAKKRNCIRGQIIDGTSSNTREEYTVFRGEHYVECYAIHYGVVIAKGKISVPITTN</sequence>
<dbReference type="InterPro" id="IPR043519">
    <property type="entry name" value="NT_sf"/>
</dbReference>
<dbReference type="Gene3D" id="3.30.460.10">
    <property type="entry name" value="Beta Polymerase, domain 2"/>
    <property type="match status" value="1"/>
</dbReference>
<dbReference type="EMBL" id="LSRC01000040">
    <property type="protein sequence ID" value="KXI16649.1"/>
    <property type="molecule type" value="Genomic_DNA"/>
</dbReference>
<dbReference type="PATRIC" id="fig|2702.101.peg.945"/>
<dbReference type="Pfam" id="PF18144">
    <property type="entry name" value="SMODS"/>
    <property type="match status" value="1"/>
</dbReference>
<keyword evidence="1" id="KW-0051">Antiviral defense</keyword>
<reference evidence="3 4" key="1">
    <citation type="submission" date="2016-02" db="EMBL/GenBank/DDBJ databases">
        <authorList>
            <person name="Wen L."/>
            <person name="He K."/>
            <person name="Yang H."/>
        </authorList>
    </citation>
    <scope>NUCLEOTIDE SEQUENCE [LARGE SCALE GENOMIC DNA]</scope>
    <source>
        <strain evidence="3 4">CMW7778B</strain>
    </source>
</reference>
<evidence type="ECO:0000259" key="2">
    <source>
        <dbReference type="Pfam" id="PF18134"/>
    </source>
</evidence>
<dbReference type="SUPFAM" id="SSF81301">
    <property type="entry name" value="Nucleotidyltransferase"/>
    <property type="match status" value="1"/>
</dbReference>
<protein>
    <recommendedName>
        <fullName evidence="2">Adenylyl/Guanylyl and SMODS C-terminal sensor domain-containing protein</fullName>
    </recommendedName>
</protein>
<name>A0A135Z4W5_GARVA</name>
<gene>
    <name evidence="3" type="ORF">HMPREF3230_00964</name>
</gene>
<dbReference type="Proteomes" id="UP000070505">
    <property type="component" value="Unassembled WGS sequence"/>
</dbReference>
<evidence type="ECO:0000256" key="1">
    <source>
        <dbReference type="ARBA" id="ARBA00023118"/>
    </source>
</evidence>
<dbReference type="GO" id="GO:0051607">
    <property type="term" value="P:defense response to virus"/>
    <property type="evidence" value="ECO:0007669"/>
    <property type="project" value="UniProtKB-KW"/>
</dbReference>
<comment type="caution">
    <text evidence="3">The sequence shown here is derived from an EMBL/GenBank/DDBJ whole genome shotgun (WGS) entry which is preliminary data.</text>
</comment>
<dbReference type="InterPro" id="IPR040511">
    <property type="entry name" value="AGS_C"/>
</dbReference>
<evidence type="ECO:0000313" key="4">
    <source>
        <dbReference type="Proteomes" id="UP000070505"/>
    </source>
</evidence>